<dbReference type="InterPro" id="IPR036086">
    <property type="entry name" value="ParB/Sulfiredoxin_sf"/>
</dbReference>
<dbReference type="PANTHER" id="PTHR33375">
    <property type="entry name" value="CHROMOSOME-PARTITIONING PROTEIN PARB-RELATED"/>
    <property type="match status" value="1"/>
</dbReference>
<dbReference type="GO" id="GO:0003677">
    <property type="term" value="F:DNA binding"/>
    <property type="evidence" value="ECO:0007669"/>
    <property type="project" value="InterPro"/>
</dbReference>
<evidence type="ECO:0000313" key="3">
    <source>
        <dbReference type="EMBL" id="MDB8745816.1"/>
    </source>
</evidence>
<dbReference type="AlphaFoldDB" id="A0AAW6ECF3"/>
<dbReference type="Proteomes" id="UP001211015">
    <property type="component" value="Unassembled WGS sequence"/>
</dbReference>
<dbReference type="CDD" id="cd16408">
    <property type="entry name" value="ParB_N_like"/>
    <property type="match status" value="1"/>
</dbReference>
<dbReference type="GO" id="GO:0005694">
    <property type="term" value="C:chromosome"/>
    <property type="evidence" value="ECO:0007669"/>
    <property type="project" value="TreeGrafter"/>
</dbReference>
<dbReference type="InterPro" id="IPR003115">
    <property type="entry name" value="ParB_N"/>
</dbReference>
<evidence type="ECO:0000259" key="2">
    <source>
        <dbReference type="SMART" id="SM00470"/>
    </source>
</evidence>
<accession>A0AAW6ECF3</accession>
<protein>
    <submittedName>
        <fullName evidence="3">ParB/RepB/Spo0J family partition protein</fullName>
    </submittedName>
</protein>
<comment type="caution">
    <text evidence="3">The sequence shown here is derived from an EMBL/GenBank/DDBJ whole genome shotgun (WGS) entry which is preliminary data.</text>
</comment>
<dbReference type="RefSeq" id="WP_046438110.1">
    <property type="nucleotide sequence ID" value="NZ_DAWBUL010000118.1"/>
</dbReference>
<dbReference type="PANTHER" id="PTHR33375:SF1">
    <property type="entry name" value="CHROMOSOME-PARTITIONING PROTEIN PARB-RELATED"/>
    <property type="match status" value="1"/>
</dbReference>
<dbReference type="GO" id="GO:0045881">
    <property type="term" value="P:positive regulation of sporulation resulting in formation of a cellular spore"/>
    <property type="evidence" value="ECO:0007669"/>
    <property type="project" value="TreeGrafter"/>
</dbReference>
<dbReference type="EMBL" id="JAQMLV010000020">
    <property type="protein sequence ID" value="MDB8745816.1"/>
    <property type="molecule type" value="Genomic_DNA"/>
</dbReference>
<dbReference type="InterPro" id="IPR004437">
    <property type="entry name" value="ParB/RepB/Spo0J"/>
</dbReference>
<dbReference type="SMART" id="SM00470">
    <property type="entry name" value="ParB"/>
    <property type="match status" value="1"/>
</dbReference>
<dbReference type="Pfam" id="PF02195">
    <property type="entry name" value="ParB_N"/>
    <property type="match status" value="1"/>
</dbReference>
<dbReference type="NCBIfam" id="TIGR00180">
    <property type="entry name" value="parB_part"/>
    <property type="match status" value="1"/>
</dbReference>
<dbReference type="Gene3D" id="3.90.1530.30">
    <property type="match status" value="1"/>
</dbReference>
<dbReference type="SUPFAM" id="SSF109709">
    <property type="entry name" value="KorB DNA-binding domain-like"/>
    <property type="match status" value="1"/>
</dbReference>
<proteinExistence type="inferred from homology"/>
<dbReference type="InterPro" id="IPR050336">
    <property type="entry name" value="Chromosome_partition/occlusion"/>
</dbReference>
<evidence type="ECO:0000313" key="4">
    <source>
        <dbReference type="Proteomes" id="UP001211015"/>
    </source>
</evidence>
<comment type="similarity">
    <text evidence="1">Belongs to the ParB family.</text>
</comment>
<sequence length="315" mass="34906">MNTPQFDLGAMLSAPQTAIQQIPCDQLKPYHNHKFELYSGERLEDMVASIKENGVLSPIIVQPIEDGYEILIGHNRWNASKLAGLPTVPAIVKTGLTEDEAEMYVIESNVMQRGFENLRISEQAAAVALRHSEMFSQGKRNDILRELAVLENPSAEPDSSTLNPVGSKLDTSESIGNKYGVSKGSVVRLIRINKLTDELKALVDSGDIAIRTGVELSFLSEDTQAVVAECAEDCKIDMKNAKKLRASADSEGNIDRDTVQAILYGEDTEPKVKPKSVKISHDIYTKYFSKGEKPKEITDTIEKALELYFKNMEDK</sequence>
<dbReference type="Gene3D" id="1.10.10.2830">
    <property type="match status" value="1"/>
</dbReference>
<dbReference type="SUPFAM" id="SSF110849">
    <property type="entry name" value="ParB/Sulfiredoxin"/>
    <property type="match status" value="1"/>
</dbReference>
<name>A0AAW6ECF3_9FIRM</name>
<gene>
    <name evidence="3" type="ORF">PNU62_12375</name>
</gene>
<dbReference type="GO" id="GO:0007059">
    <property type="term" value="P:chromosome segregation"/>
    <property type="evidence" value="ECO:0007669"/>
    <property type="project" value="TreeGrafter"/>
</dbReference>
<feature type="domain" description="ParB-like N-terminal" evidence="2">
    <location>
        <begin position="20"/>
        <end position="109"/>
    </location>
</feature>
<organism evidence="3 4">
    <name type="scientific">Ruminococcus bicirculans</name>
    <name type="common">ex Wegman et al. 2014</name>
    <dbReference type="NCBI Taxonomy" id="1160721"/>
    <lineage>
        <taxon>Bacteria</taxon>
        <taxon>Bacillati</taxon>
        <taxon>Bacillota</taxon>
        <taxon>Clostridia</taxon>
        <taxon>Eubacteriales</taxon>
        <taxon>Oscillospiraceae</taxon>
        <taxon>Ruminococcus</taxon>
    </lineage>
</organism>
<evidence type="ECO:0000256" key="1">
    <source>
        <dbReference type="ARBA" id="ARBA00006295"/>
    </source>
</evidence>
<reference evidence="3" key="1">
    <citation type="submission" date="2023-01" db="EMBL/GenBank/DDBJ databases">
        <title>Human gut microbiome strain richness.</title>
        <authorList>
            <person name="Chen-Liaw A."/>
        </authorList>
    </citation>
    <scope>NUCLEOTIDE SEQUENCE</scope>
    <source>
        <strain evidence="3">1001275st1_F4_1001275B_160808</strain>
    </source>
</reference>